<keyword evidence="3" id="KW-1185">Reference proteome</keyword>
<feature type="transmembrane region" description="Helical" evidence="1">
    <location>
        <begin position="32"/>
        <end position="54"/>
    </location>
</feature>
<sequence>MLTVWRIFIISQEVLTETTLSIRVFAMYSRNIWVLVPLLALVCVSMILGVVGTIEAGLAQNLAAPGLNGCNTPYPHSA</sequence>
<organism evidence="2 3">
    <name type="scientific">Mycena venus</name>
    <dbReference type="NCBI Taxonomy" id="2733690"/>
    <lineage>
        <taxon>Eukaryota</taxon>
        <taxon>Fungi</taxon>
        <taxon>Dikarya</taxon>
        <taxon>Basidiomycota</taxon>
        <taxon>Agaricomycotina</taxon>
        <taxon>Agaricomycetes</taxon>
        <taxon>Agaricomycetidae</taxon>
        <taxon>Agaricales</taxon>
        <taxon>Marasmiineae</taxon>
        <taxon>Mycenaceae</taxon>
        <taxon>Mycena</taxon>
    </lineage>
</organism>
<evidence type="ECO:0000256" key="1">
    <source>
        <dbReference type="SAM" id="Phobius"/>
    </source>
</evidence>
<protein>
    <submittedName>
        <fullName evidence="2">Uncharacterized protein</fullName>
    </submittedName>
</protein>
<comment type="caution">
    <text evidence="2">The sequence shown here is derived from an EMBL/GenBank/DDBJ whole genome shotgun (WGS) entry which is preliminary data.</text>
</comment>
<dbReference type="EMBL" id="JACAZI010000014">
    <property type="protein sequence ID" value="KAF7344776.1"/>
    <property type="molecule type" value="Genomic_DNA"/>
</dbReference>
<keyword evidence="1" id="KW-1133">Transmembrane helix</keyword>
<dbReference type="AlphaFoldDB" id="A0A8H6XQJ3"/>
<accession>A0A8H6XQJ3</accession>
<reference evidence="2" key="1">
    <citation type="submission" date="2020-05" db="EMBL/GenBank/DDBJ databases">
        <title>Mycena genomes resolve the evolution of fungal bioluminescence.</title>
        <authorList>
            <person name="Tsai I.J."/>
        </authorList>
    </citation>
    <scope>NUCLEOTIDE SEQUENCE</scope>
    <source>
        <strain evidence="2">CCC161011</strain>
    </source>
</reference>
<evidence type="ECO:0000313" key="3">
    <source>
        <dbReference type="Proteomes" id="UP000620124"/>
    </source>
</evidence>
<evidence type="ECO:0000313" key="2">
    <source>
        <dbReference type="EMBL" id="KAF7344776.1"/>
    </source>
</evidence>
<dbReference type="Proteomes" id="UP000620124">
    <property type="component" value="Unassembled WGS sequence"/>
</dbReference>
<gene>
    <name evidence="2" type="ORF">MVEN_01638600</name>
</gene>
<dbReference type="OrthoDB" id="3242409at2759"/>
<proteinExistence type="predicted"/>
<keyword evidence="1" id="KW-0472">Membrane</keyword>
<name>A0A8H6XQJ3_9AGAR</name>
<keyword evidence="1" id="KW-0812">Transmembrane</keyword>